<proteinExistence type="predicted"/>
<dbReference type="AlphaFoldDB" id="A0A7T8H2E4"/>
<keyword evidence="2" id="KW-1185">Reference proteome</keyword>
<gene>
    <name evidence="1" type="ORF">FKW44_016748</name>
</gene>
<name>A0A7T8H2E4_CALRO</name>
<evidence type="ECO:0000313" key="1">
    <source>
        <dbReference type="EMBL" id="QQP42169.1"/>
    </source>
</evidence>
<organism evidence="1 2">
    <name type="scientific">Caligus rogercresseyi</name>
    <name type="common">Sea louse</name>
    <dbReference type="NCBI Taxonomy" id="217165"/>
    <lineage>
        <taxon>Eukaryota</taxon>
        <taxon>Metazoa</taxon>
        <taxon>Ecdysozoa</taxon>
        <taxon>Arthropoda</taxon>
        <taxon>Crustacea</taxon>
        <taxon>Multicrustacea</taxon>
        <taxon>Hexanauplia</taxon>
        <taxon>Copepoda</taxon>
        <taxon>Siphonostomatoida</taxon>
        <taxon>Caligidae</taxon>
        <taxon>Caligus</taxon>
    </lineage>
</organism>
<sequence>MFVQLCRFCLFHPSAFCVDDALEPGAEGGVGLGHQALSNFLACFIMELTRAALVL</sequence>
<dbReference type="EMBL" id="CP045900">
    <property type="protein sequence ID" value="QQP42169.1"/>
    <property type="molecule type" value="Genomic_DNA"/>
</dbReference>
<evidence type="ECO:0000313" key="2">
    <source>
        <dbReference type="Proteomes" id="UP000595437"/>
    </source>
</evidence>
<dbReference type="Proteomes" id="UP000595437">
    <property type="component" value="Chromosome 11"/>
</dbReference>
<accession>A0A7T8H2E4</accession>
<protein>
    <submittedName>
        <fullName evidence="1">Uncharacterized protein</fullName>
    </submittedName>
</protein>
<reference evidence="2" key="1">
    <citation type="submission" date="2021-01" db="EMBL/GenBank/DDBJ databases">
        <title>Caligus Genome Assembly.</title>
        <authorList>
            <person name="Gallardo-Escarate C."/>
        </authorList>
    </citation>
    <scope>NUCLEOTIDE SEQUENCE [LARGE SCALE GENOMIC DNA]</scope>
</reference>